<dbReference type="InterPro" id="IPR000859">
    <property type="entry name" value="CUB_dom"/>
</dbReference>
<feature type="chain" id="PRO_5026931220" evidence="10">
    <location>
        <begin position="22"/>
        <end position="919"/>
    </location>
</feature>
<proteinExistence type="predicted"/>
<dbReference type="FunFam" id="2.60.120.290:FF:000005">
    <property type="entry name" value="Procollagen C-endopeptidase enhancer 1"/>
    <property type="match status" value="1"/>
</dbReference>
<dbReference type="InterPro" id="IPR013783">
    <property type="entry name" value="Ig-like_fold"/>
</dbReference>
<dbReference type="InterPro" id="IPR001254">
    <property type="entry name" value="Trypsin_dom"/>
</dbReference>
<evidence type="ECO:0000256" key="3">
    <source>
        <dbReference type="ARBA" id="ARBA00022729"/>
    </source>
</evidence>
<evidence type="ECO:0000313" key="15">
    <source>
        <dbReference type="EMBL" id="CAC5409792.1"/>
    </source>
</evidence>
<feature type="domain" description="Ig-like" evidence="14">
    <location>
        <begin position="457"/>
        <end position="536"/>
    </location>
</feature>
<name>A0A6J8DQB1_MYTCO</name>
<dbReference type="PROSITE" id="PS00022">
    <property type="entry name" value="EGF_1"/>
    <property type="match status" value="1"/>
</dbReference>
<dbReference type="PROSITE" id="PS01186">
    <property type="entry name" value="EGF_2"/>
    <property type="match status" value="1"/>
</dbReference>
<dbReference type="InterPro" id="IPR007110">
    <property type="entry name" value="Ig-like_dom"/>
</dbReference>
<evidence type="ECO:0000259" key="12">
    <source>
        <dbReference type="PROSITE" id="PS50026"/>
    </source>
</evidence>
<dbReference type="PROSITE" id="PS50026">
    <property type="entry name" value="EGF_3"/>
    <property type="match status" value="1"/>
</dbReference>
<dbReference type="PROSITE" id="PS00135">
    <property type="entry name" value="TRYPSIN_SER"/>
    <property type="match status" value="1"/>
</dbReference>
<feature type="domain" description="Ig-like" evidence="14">
    <location>
        <begin position="546"/>
        <end position="634"/>
    </location>
</feature>
<evidence type="ECO:0000259" key="13">
    <source>
        <dbReference type="PROSITE" id="PS50240"/>
    </source>
</evidence>
<dbReference type="InterPro" id="IPR000742">
    <property type="entry name" value="EGF"/>
</dbReference>
<accession>A0A6J8DQB1</accession>
<dbReference type="InterPro" id="IPR036179">
    <property type="entry name" value="Ig-like_dom_sf"/>
</dbReference>
<dbReference type="EMBL" id="CACVKT020007647">
    <property type="protein sequence ID" value="CAC5409792.1"/>
    <property type="molecule type" value="Genomic_DNA"/>
</dbReference>
<evidence type="ECO:0000313" key="16">
    <source>
        <dbReference type="Proteomes" id="UP000507470"/>
    </source>
</evidence>
<dbReference type="InterPro" id="IPR035914">
    <property type="entry name" value="Sperma_CUB_dom_sf"/>
</dbReference>
<organism evidence="15 16">
    <name type="scientific">Mytilus coruscus</name>
    <name type="common">Sea mussel</name>
    <dbReference type="NCBI Taxonomy" id="42192"/>
    <lineage>
        <taxon>Eukaryota</taxon>
        <taxon>Metazoa</taxon>
        <taxon>Spiralia</taxon>
        <taxon>Lophotrochozoa</taxon>
        <taxon>Mollusca</taxon>
        <taxon>Bivalvia</taxon>
        <taxon>Autobranchia</taxon>
        <taxon>Pteriomorphia</taxon>
        <taxon>Mytilida</taxon>
        <taxon>Mytiloidea</taxon>
        <taxon>Mytilidae</taxon>
        <taxon>Mytilinae</taxon>
        <taxon>Mytilus</taxon>
    </lineage>
</organism>
<dbReference type="Pfam" id="PF13895">
    <property type="entry name" value="Ig_2"/>
    <property type="match status" value="1"/>
</dbReference>
<feature type="disulfide bond" evidence="8">
    <location>
        <begin position="437"/>
        <end position="446"/>
    </location>
</feature>
<feature type="domain" description="Peptidase S1" evidence="13">
    <location>
        <begin position="662"/>
        <end position="914"/>
    </location>
</feature>
<dbReference type="PANTHER" id="PTHR24251:SF30">
    <property type="entry name" value="MEMBRANE FRIZZLED-RELATED PROTEIN"/>
    <property type="match status" value="1"/>
</dbReference>
<dbReference type="Gene3D" id="2.60.40.10">
    <property type="entry name" value="Immunoglobulins"/>
    <property type="match status" value="2"/>
</dbReference>
<dbReference type="PROSITE" id="PS50240">
    <property type="entry name" value="TRYPSIN_DOM"/>
    <property type="match status" value="1"/>
</dbReference>
<dbReference type="FunFam" id="2.40.10.10:FF:000068">
    <property type="entry name" value="transmembrane protease serine 2"/>
    <property type="match status" value="1"/>
</dbReference>
<evidence type="ECO:0000256" key="1">
    <source>
        <dbReference type="ARBA" id="ARBA00004613"/>
    </source>
</evidence>
<keyword evidence="2" id="KW-0964">Secreted</keyword>
<dbReference type="InterPro" id="IPR033116">
    <property type="entry name" value="TRYPSIN_SER"/>
</dbReference>
<evidence type="ECO:0000256" key="8">
    <source>
        <dbReference type="PROSITE-ProRule" id="PRU00076"/>
    </source>
</evidence>
<feature type="signal peptide" evidence="10">
    <location>
        <begin position="1"/>
        <end position="21"/>
    </location>
</feature>
<dbReference type="InterPro" id="IPR003599">
    <property type="entry name" value="Ig_sub"/>
</dbReference>
<dbReference type="GO" id="GO:0005576">
    <property type="term" value="C:extracellular region"/>
    <property type="evidence" value="ECO:0007669"/>
    <property type="project" value="UniProtKB-SubCell"/>
</dbReference>
<dbReference type="SMART" id="SM00042">
    <property type="entry name" value="CUB"/>
    <property type="match status" value="3"/>
</dbReference>
<keyword evidence="9" id="KW-0720">Serine protease</keyword>
<comment type="caution">
    <text evidence="8">Lacks conserved residue(s) required for the propagation of feature annotation.</text>
</comment>
<dbReference type="FunFam" id="2.60.120.290:FF:000013">
    <property type="entry name" value="Membrane frizzled-related protein"/>
    <property type="match status" value="1"/>
</dbReference>
<comment type="subcellular location">
    <subcellularLocation>
        <location evidence="1">Secreted</location>
    </subcellularLocation>
</comment>
<dbReference type="CDD" id="cd00190">
    <property type="entry name" value="Tryp_SPc"/>
    <property type="match status" value="1"/>
</dbReference>
<sequence>MANICVLRTFVIVIKLMYIHAEICGGILQTSSGYISPPLSNNTYQSNSFCRWEINSNRNNSIILTSTYFSVEESPGCIWDYLDIRDGEDNDTYSVGRFCGYDDIYFISESSAVYIYFVTDQLQNYQGFTLEYRETGERESSQCNTIIRSESYITSPGYPDNYPRSTTCLYRIVTPEHQRVQLKILKMSISDDSCMFDRLEVFDGTTSHSKRLGAFCGTASHDIISSGNSMLVVFISDYMLENRGFLAEIYFKTEVPEHSEQILENKSNQNCGIKVEGSMRGTITSPGYPAVYDNNVNCSTTIIAPLPDHQIMIQFTHMEIEESDNCSFDRISLFLDSYSDSPEVTLCAQSASDKLYFSRDGFLKIKFTTDNLITWTGFSANYTVIPRQVCYPRCQNNSVCIKDGQNYRCINGQKCVTNLCNHGHCIKKGLADVQCFCHEGFNGLFCTDEIKIEVEKLKFIKSPTDQLIEHGERIILECQVNDDTADYMWFYEDLMLQTKKNSVTVYPGGVLDISKFSRSLEGLYKCLASTSSDFLEHEFRLILAEPCNLSVEVPPMDTVVEESSVVLMSCYSQRAVNVTWYKDAVLVADNVKYETLSEGQYLAISNVIPTDAGEYTCEVTSNDGCHVKRSAQLSVIPASGFNSFCARDVLVHNPRVRMAGRITLGYSVDKASAPWHAVLRMRSKDKTFCGANLISNSWLITAAHCIRHFHIEFKELFAKEKVDIFLGTNSCNGERGVKYGIKSYVVHPNFGEHAVYDNDVALIELDMSVTFTEDIQPVCLQPSSIINNNYLTPKLGHKIGRVVGCGQYSEFRKAAPEYLREVYVPYVNREDCASVNIGQGNFTDSMFCAGYSRRNMGDACFGDSGGSLTMRLSENHPWVLVGIVSWGVGCDRNNHYGYYTHVAAFENWIQNYTIFDRDP</sequence>
<feature type="domain" description="CUB" evidence="11">
    <location>
        <begin position="24"/>
        <end position="135"/>
    </location>
</feature>
<feature type="disulfide bond" evidence="8">
    <location>
        <begin position="415"/>
        <end position="425"/>
    </location>
</feature>
<feature type="domain" description="CUB" evidence="11">
    <location>
        <begin position="135"/>
        <end position="252"/>
    </location>
</feature>
<feature type="domain" description="EGF-like" evidence="12">
    <location>
        <begin position="411"/>
        <end position="447"/>
    </location>
</feature>
<evidence type="ECO:0000259" key="11">
    <source>
        <dbReference type="PROSITE" id="PS01180"/>
    </source>
</evidence>
<dbReference type="SUPFAM" id="SSF48726">
    <property type="entry name" value="Immunoglobulin"/>
    <property type="match status" value="2"/>
</dbReference>
<reference evidence="15 16" key="1">
    <citation type="submission" date="2020-06" db="EMBL/GenBank/DDBJ databases">
        <authorList>
            <person name="Li R."/>
            <person name="Bekaert M."/>
        </authorList>
    </citation>
    <scope>NUCLEOTIDE SEQUENCE [LARGE SCALE GENOMIC DNA]</scope>
    <source>
        <strain evidence="16">wild</strain>
    </source>
</reference>
<dbReference type="SUPFAM" id="SSF50494">
    <property type="entry name" value="Trypsin-like serine proteases"/>
    <property type="match status" value="1"/>
</dbReference>
<keyword evidence="5 8" id="KW-1015">Disulfide bond</keyword>
<dbReference type="PANTHER" id="PTHR24251">
    <property type="entry name" value="OVOCHYMASE-RELATED"/>
    <property type="match status" value="1"/>
</dbReference>
<keyword evidence="6" id="KW-0325">Glycoprotein</keyword>
<dbReference type="PROSITE" id="PS01180">
    <property type="entry name" value="CUB"/>
    <property type="match status" value="3"/>
</dbReference>
<dbReference type="Pfam" id="PF00431">
    <property type="entry name" value="CUB"/>
    <property type="match status" value="3"/>
</dbReference>
<dbReference type="AlphaFoldDB" id="A0A6J8DQB1"/>
<evidence type="ECO:0000256" key="4">
    <source>
        <dbReference type="ARBA" id="ARBA00022737"/>
    </source>
</evidence>
<evidence type="ECO:0000256" key="6">
    <source>
        <dbReference type="ARBA" id="ARBA00023180"/>
    </source>
</evidence>
<dbReference type="InterPro" id="IPR003598">
    <property type="entry name" value="Ig_sub2"/>
</dbReference>
<keyword evidence="9" id="KW-0645">Protease</keyword>
<dbReference type="PROSITE" id="PS50835">
    <property type="entry name" value="IG_LIKE"/>
    <property type="match status" value="2"/>
</dbReference>
<evidence type="ECO:0000256" key="5">
    <source>
        <dbReference type="ARBA" id="ARBA00023157"/>
    </source>
</evidence>
<dbReference type="SMART" id="SM00408">
    <property type="entry name" value="IGc2"/>
    <property type="match status" value="2"/>
</dbReference>
<evidence type="ECO:0000256" key="10">
    <source>
        <dbReference type="SAM" id="SignalP"/>
    </source>
</evidence>
<evidence type="ECO:0000256" key="7">
    <source>
        <dbReference type="PROSITE-ProRule" id="PRU00059"/>
    </source>
</evidence>
<evidence type="ECO:0000256" key="9">
    <source>
        <dbReference type="RuleBase" id="RU363034"/>
    </source>
</evidence>
<keyword evidence="3 10" id="KW-0732">Signal</keyword>
<dbReference type="PROSITE" id="PS00134">
    <property type="entry name" value="TRYPSIN_HIS"/>
    <property type="match status" value="1"/>
</dbReference>
<dbReference type="GO" id="GO:0006508">
    <property type="term" value="P:proteolysis"/>
    <property type="evidence" value="ECO:0007669"/>
    <property type="project" value="UniProtKB-KW"/>
</dbReference>
<dbReference type="Proteomes" id="UP000507470">
    <property type="component" value="Unassembled WGS sequence"/>
</dbReference>
<keyword evidence="4" id="KW-0677">Repeat</keyword>
<dbReference type="PRINTS" id="PR00722">
    <property type="entry name" value="CHYMOTRYPSIN"/>
</dbReference>
<dbReference type="SMART" id="SM00409">
    <property type="entry name" value="IG"/>
    <property type="match status" value="2"/>
</dbReference>
<dbReference type="InterPro" id="IPR009003">
    <property type="entry name" value="Peptidase_S1_PA"/>
</dbReference>
<dbReference type="Pfam" id="PF00089">
    <property type="entry name" value="Trypsin"/>
    <property type="match status" value="1"/>
</dbReference>
<dbReference type="SMART" id="SM00020">
    <property type="entry name" value="Tryp_SPc"/>
    <property type="match status" value="1"/>
</dbReference>
<dbReference type="SUPFAM" id="SSF49854">
    <property type="entry name" value="Spermadhesin, CUB domain"/>
    <property type="match status" value="3"/>
</dbReference>
<dbReference type="EC" id="3.4.21.5" evidence="15"/>
<keyword evidence="8" id="KW-0245">EGF-like domain</keyword>
<evidence type="ECO:0000256" key="2">
    <source>
        <dbReference type="ARBA" id="ARBA00022525"/>
    </source>
</evidence>
<dbReference type="InterPro" id="IPR018114">
    <property type="entry name" value="TRYPSIN_HIS"/>
</dbReference>
<evidence type="ECO:0000259" key="14">
    <source>
        <dbReference type="PROSITE" id="PS50835"/>
    </source>
</evidence>
<gene>
    <name evidence="15" type="ORF">MCOR_43035</name>
</gene>
<dbReference type="InterPro" id="IPR001314">
    <property type="entry name" value="Peptidase_S1A"/>
</dbReference>
<dbReference type="Gene3D" id="2.40.10.10">
    <property type="entry name" value="Trypsin-like serine proteases"/>
    <property type="match status" value="2"/>
</dbReference>
<dbReference type="FunFam" id="2.40.10.10:FF:000054">
    <property type="entry name" value="Complement C1r subcomponent"/>
    <property type="match status" value="1"/>
</dbReference>
<keyword evidence="16" id="KW-1185">Reference proteome</keyword>
<dbReference type="InterPro" id="IPR043504">
    <property type="entry name" value="Peptidase_S1_PA_chymotrypsin"/>
</dbReference>
<feature type="disulfide bond" evidence="7">
    <location>
        <begin position="271"/>
        <end position="298"/>
    </location>
</feature>
<keyword evidence="9 15" id="KW-0378">Hydrolase</keyword>
<protein>
    <submittedName>
        <fullName evidence="15">F2</fullName>
        <ecNumber evidence="15">3.4.21.5</ecNumber>
    </submittedName>
</protein>
<feature type="domain" description="CUB" evidence="11">
    <location>
        <begin position="271"/>
        <end position="385"/>
    </location>
</feature>
<dbReference type="GO" id="GO:0004252">
    <property type="term" value="F:serine-type endopeptidase activity"/>
    <property type="evidence" value="ECO:0007669"/>
    <property type="project" value="UniProtKB-EC"/>
</dbReference>
<dbReference type="OrthoDB" id="6380398at2759"/>
<dbReference type="CDD" id="cd00041">
    <property type="entry name" value="CUB"/>
    <property type="match status" value="3"/>
</dbReference>
<dbReference type="Gene3D" id="2.60.120.290">
    <property type="entry name" value="Spermadhesin, CUB domain"/>
    <property type="match status" value="3"/>
</dbReference>